<dbReference type="InterPro" id="IPR000531">
    <property type="entry name" value="Beta-barrel_TonB"/>
</dbReference>
<keyword evidence="4 10" id="KW-0812">Transmembrane</keyword>
<keyword evidence="5 12" id="KW-0732">Signal</keyword>
<evidence type="ECO:0000313" key="16">
    <source>
        <dbReference type="Proteomes" id="UP000234882"/>
    </source>
</evidence>
<feature type="chain" id="PRO_5014707504" evidence="12">
    <location>
        <begin position="21"/>
        <end position="619"/>
    </location>
</feature>
<dbReference type="Proteomes" id="UP000234882">
    <property type="component" value="Chromosome"/>
</dbReference>
<feature type="domain" description="TonB-dependent receptor plug" evidence="14">
    <location>
        <begin position="48"/>
        <end position="145"/>
    </location>
</feature>
<evidence type="ECO:0000256" key="12">
    <source>
        <dbReference type="SAM" id="SignalP"/>
    </source>
</evidence>
<feature type="domain" description="TonB-dependent receptor-like beta-barrel" evidence="13">
    <location>
        <begin position="179"/>
        <end position="593"/>
    </location>
</feature>
<dbReference type="PROSITE" id="PS52016">
    <property type="entry name" value="TONB_DEPENDENT_REC_3"/>
    <property type="match status" value="1"/>
</dbReference>
<dbReference type="PANTHER" id="PTHR30069:SF53">
    <property type="entry name" value="COLICIN I RECEPTOR-RELATED"/>
    <property type="match status" value="1"/>
</dbReference>
<evidence type="ECO:0000256" key="1">
    <source>
        <dbReference type="ARBA" id="ARBA00004571"/>
    </source>
</evidence>
<dbReference type="OrthoDB" id="9760333at2"/>
<keyword evidence="16" id="KW-1185">Reference proteome</keyword>
<evidence type="ECO:0000256" key="4">
    <source>
        <dbReference type="ARBA" id="ARBA00022692"/>
    </source>
</evidence>
<name>A0A2K9MG72_9RHOB</name>
<dbReference type="KEGG" id="paru:CYR75_10160"/>
<dbReference type="SUPFAM" id="SSF56935">
    <property type="entry name" value="Porins"/>
    <property type="match status" value="1"/>
</dbReference>
<dbReference type="InterPro" id="IPR039426">
    <property type="entry name" value="TonB-dep_rcpt-like"/>
</dbReference>
<evidence type="ECO:0000259" key="14">
    <source>
        <dbReference type="Pfam" id="PF07715"/>
    </source>
</evidence>
<keyword evidence="8 10" id="KW-0472">Membrane</keyword>
<evidence type="ECO:0000256" key="11">
    <source>
        <dbReference type="RuleBase" id="RU003357"/>
    </source>
</evidence>
<comment type="similarity">
    <text evidence="10 11">Belongs to the TonB-dependent receptor family.</text>
</comment>
<accession>A0A2K9MG72</accession>
<dbReference type="PANTHER" id="PTHR30069">
    <property type="entry name" value="TONB-DEPENDENT OUTER MEMBRANE RECEPTOR"/>
    <property type="match status" value="1"/>
</dbReference>
<dbReference type="RefSeq" id="WP_101499940.1">
    <property type="nucleotide sequence ID" value="NZ_CP025583.1"/>
</dbReference>
<evidence type="ECO:0000256" key="10">
    <source>
        <dbReference type="PROSITE-ProRule" id="PRU01360"/>
    </source>
</evidence>
<sequence>MPMRLSLLLCCALIPAPLLAQDDAPLVLDPITLQAGLRPILESAYGRAHTVLTANDLARQGATTVADALRRVPGLAVSDSGHGLTALRIRGGEGNHTLVLIDGVRASAGDGEYYFSGLDLTSVERIEVLRGPQSVFFGADASSGVVNIITRKGGPGRSARLSVEGGNGYAASAFVSQRDERGGVALNLSRRDDHGFDISGSGGEKDGLRRNSAQISVDYALTDTLTMGAMLRRASEDYDYDADNWAATSAEDYLIDSDDRSARMERAGQIWLDHQMLDGRLLNRLSFDRTQYDFNDNRWVETEARTDLLKLRSTYGLDGAADVASQTLSFGLERRRDENSLASQQNRRTVSAVMEYRAAFASGLDVQFGLRHDDNDLFKDKTSWSLGLSWQLPQAPLRLHASAGTGIVNPTYLELFGGYGYVGNPDLRPEENRGFDLGVEASLLDGQAILDVTIFRDDLENEIQPSELELPDGTNYYNQSGTSKRRGVEVAGQWRATDALTLTTDYTYLDATEPDGSVEVRRPRHQFGLGVNYLVAEGRGSLSAELLHVSGNHDGQPWSGYQKKELPSYTLVNISGGYDLTDQVRLTGRVTNLFDRDHEEVWGYATRGRAAYLGLVAAW</sequence>
<dbReference type="CDD" id="cd01347">
    <property type="entry name" value="ligand_gated_channel"/>
    <property type="match status" value="1"/>
</dbReference>
<organism evidence="15 16">
    <name type="scientific">Paracoccus jeotgali</name>
    <dbReference type="NCBI Taxonomy" id="2065379"/>
    <lineage>
        <taxon>Bacteria</taxon>
        <taxon>Pseudomonadati</taxon>
        <taxon>Pseudomonadota</taxon>
        <taxon>Alphaproteobacteria</taxon>
        <taxon>Rhodobacterales</taxon>
        <taxon>Paracoccaceae</taxon>
        <taxon>Paracoccus</taxon>
    </lineage>
</organism>
<evidence type="ECO:0000259" key="13">
    <source>
        <dbReference type="Pfam" id="PF00593"/>
    </source>
</evidence>
<keyword evidence="6" id="KW-0406">Ion transport</keyword>
<evidence type="ECO:0000256" key="7">
    <source>
        <dbReference type="ARBA" id="ARBA00023077"/>
    </source>
</evidence>
<dbReference type="InterPro" id="IPR036942">
    <property type="entry name" value="Beta-barrel_TonB_sf"/>
</dbReference>
<evidence type="ECO:0000256" key="8">
    <source>
        <dbReference type="ARBA" id="ARBA00023136"/>
    </source>
</evidence>
<dbReference type="InterPro" id="IPR012910">
    <property type="entry name" value="Plug_dom"/>
</dbReference>
<dbReference type="Pfam" id="PF07715">
    <property type="entry name" value="Plug"/>
    <property type="match status" value="1"/>
</dbReference>
<keyword evidence="9 10" id="KW-0998">Cell outer membrane</keyword>
<reference evidence="16" key="1">
    <citation type="submission" date="2017-12" db="EMBL/GenBank/DDBJ databases">
        <title>Genomic analysis of Paracoccus sp. CBA4604.</title>
        <authorList>
            <person name="Roh S.W."/>
            <person name="Kim J.Y."/>
            <person name="Kim J.S."/>
        </authorList>
    </citation>
    <scope>NUCLEOTIDE SEQUENCE [LARGE SCALE GENOMIC DNA]</scope>
    <source>
        <strain evidence="16">CBA4604</strain>
    </source>
</reference>
<dbReference type="GO" id="GO:0006811">
    <property type="term" value="P:monoatomic ion transport"/>
    <property type="evidence" value="ECO:0007669"/>
    <property type="project" value="UniProtKB-KW"/>
</dbReference>
<keyword evidence="3 10" id="KW-1134">Transmembrane beta strand</keyword>
<dbReference type="GO" id="GO:0009279">
    <property type="term" value="C:cell outer membrane"/>
    <property type="evidence" value="ECO:0007669"/>
    <property type="project" value="UniProtKB-SubCell"/>
</dbReference>
<evidence type="ECO:0000256" key="3">
    <source>
        <dbReference type="ARBA" id="ARBA00022452"/>
    </source>
</evidence>
<keyword evidence="2 10" id="KW-0813">Transport</keyword>
<dbReference type="AlphaFoldDB" id="A0A2K9MG72"/>
<dbReference type="GO" id="GO:0015889">
    <property type="term" value="P:cobalamin transport"/>
    <property type="evidence" value="ECO:0007669"/>
    <property type="project" value="TreeGrafter"/>
</dbReference>
<comment type="subcellular location">
    <subcellularLocation>
        <location evidence="1 10">Cell outer membrane</location>
        <topology evidence="1 10">Multi-pass membrane protein</topology>
    </subcellularLocation>
</comment>
<gene>
    <name evidence="15" type="ORF">CYR75_10160</name>
</gene>
<dbReference type="Pfam" id="PF00593">
    <property type="entry name" value="TonB_dep_Rec_b-barrel"/>
    <property type="match status" value="1"/>
</dbReference>
<keyword evidence="15" id="KW-0675">Receptor</keyword>
<keyword evidence="7 11" id="KW-0798">TonB box</keyword>
<protein>
    <submittedName>
        <fullName evidence="15">TonB-dependent receptor</fullName>
    </submittedName>
</protein>
<dbReference type="InterPro" id="IPR037066">
    <property type="entry name" value="Plug_dom_sf"/>
</dbReference>
<evidence type="ECO:0000256" key="2">
    <source>
        <dbReference type="ARBA" id="ARBA00022448"/>
    </source>
</evidence>
<feature type="signal peptide" evidence="12">
    <location>
        <begin position="1"/>
        <end position="20"/>
    </location>
</feature>
<proteinExistence type="inferred from homology"/>
<dbReference type="EMBL" id="CP025583">
    <property type="protein sequence ID" value="AUM74594.1"/>
    <property type="molecule type" value="Genomic_DNA"/>
</dbReference>
<evidence type="ECO:0000256" key="5">
    <source>
        <dbReference type="ARBA" id="ARBA00022729"/>
    </source>
</evidence>
<evidence type="ECO:0000256" key="9">
    <source>
        <dbReference type="ARBA" id="ARBA00023237"/>
    </source>
</evidence>
<evidence type="ECO:0000256" key="6">
    <source>
        <dbReference type="ARBA" id="ARBA00023065"/>
    </source>
</evidence>
<dbReference type="Gene3D" id="2.40.170.20">
    <property type="entry name" value="TonB-dependent receptor, beta-barrel domain"/>
    <property type="match status" value="1"/>
</dbReference>
<evidence type="ECO:0000313" key="15">
    <source>
        <dbReference type="EMBL" id="AUM74594.1"/>
    </source>
</evidence>
<dbReference type="Gene3D" id="2.170.130.10">
    <property type="entry name" value="TonB-dependent receptor, plug domain"/>
    <property type="match status" value="1"/>
</dbReference>